<geneLocation type="plasmid" evidence="1">
    <name>fosmid 7D</name>
</geneLocation>
<protein>
    <submittedName>
        <fullName evidence="1">Uncharacterized protein</fullName>
    </submittedName>
</protein>
<evidence type="ECO:0000313" key="1">
    <source>
        <dbReference type="EMBL" id="CDL65433.1"/>
    </source>
</evidence>
<accession>A0A0A8KXQ4</accession>
<keyword evidence="1" id="KW-0614">Plasmid</keyword>
<gene>
    <name evidence="1" type="ORF">WWTP_pFosmid_7D_0015</name>
</gene>
<sequence>MVPCIGRVPTPWVWNHRNREAQIFFEHLRVWHVGWYFSKYVVIVPAIDKSHLFASVAKRAYHEVHRNHLTEVADMHGARRGNPRSAGIAFSVSPLGYDFFCGLIRPM</sequence>
<dbReference type="EMBL" id="HG796240">
    <property type="protein sequence ID" value="CDL65433.1"/>
    <property type="molecule type" value="Genomic_DNA"/>
</dbReference>
<dbReference type="AlphaFoldDB" id="A0A0A8KXQ4"/>
<organism evidence="1">
    <name type="scientific">wastewater metagenome</name>
    <dbReference type="NCBI Taxonomy" id="527639"/>
    <lineage>
        <taxon>unclassified sequences</taxon>
        <taxon>metagenomes</taxon>
        <taxon>ecological metagenomes</taxon>
    </lineage>
</organism>
<name>A0A0A8KXQ4_9ZZZZ</name>
<proteinExistence type="predicted"/>
<reference evidence="1" key="1">
    <citation type="journal article" date="2015" name="Res. Microbiol.">
        <title>New FeFe-hydrogenase genes identified in a metagenomic fosmid library from a municipal wastewater treatment plant as revealed by high-throughput sequencing.</title>
        <authorList>
            <person name="Tomazetto G."/>
            <person name="Wibberg D."/>
            <person name="Schluter A."/>
            <person name="Oliveira V.M."/>
        </authorList>
    </citation>
    <scope>NUCLEOTIDE SEQUENCE</scope>
    <source>
        <plasmid evidence="1">fosmid 7D</plasmid>
    </source>
</reference>